<keyword evidence="4" id="KW-1003">Cell membrane</keyword>
<comment type="subcellular location">
    <subcellularLocation>
        <location evidence="1">Cell membrane</location>
        <topology evidence="1">Multi-pass membrane protein</topology>
    </subcellularLocation>
</comment>
<dbReference type="AlphaFoldDB" id="A0A7X0HBT9"/>
<dbReference type="GO" id="GO:0005886">
    <property type="term" value="C:plasma membrane"/>
    <property type="evidence" value="ECO:0007669"/>
    <property type="project" value="UniProtKB-SubCell"/>
</dbReference>
<proteinExistence type="inferred from homology"/>
<dbReference type="InterPro" id="IPR000522">
    <property type="entry name" value="ABC_transptr_permease_BtuC"/>
</dbReference>
<keyword evidence="5 9" id="KW-0812">Transmembrane</keyword>
<feature type="region of interest" description="Disordered" evidence="8">
    <location>
        <begin position="1"/>
        <end position="36"/>
    </location>
</feature>
<dbReference type="GO" id="GO:0022857">
    <property type="term" value="F:transmembrane transporter activity"/>
    <property type="evidence" value="ECO:0007669"/>
    <property type="project" value="InterPro"/>
</dbReference>
<evidence type="ECO:0000256" key="6">
    <source>
        <dbReference type="ARBA" id="ARBA00022989"/>
    </source>
</evidence>
<feature type="transmembrane region" description="Helical" evidence="9">
    <location>
        <begin position="281"/>
        <end position="307"/>
    </location>
</feature>
<evidence type="ECO:0000256" key="1">
    <source>
        <dbReference type="ARBA" id="ARBA00004651"/>
    </source>
</evidence>
<dbReference type="InterPro" id="IPR037294">
    <property type="entry name" value="ABC_BtuC-like"/>
</dbReference>
<dbReference type="EMBL" id="JACHEM010000002">
    <property type="protein sequence ID" value="MBB6434724.1"/>
    <property type="molecule type" value="Genomic_DNA"/>
</dbReference>
<dbReference type="PANTHER" id="PTHR30472">
    <property type="entry name" value="FERRIC ENTEROBACTIN TRANSPORT SYSTEM PERMEASE PROTEIN"/>
    <property type="match status" value="1"/>
</dbReference>
<feature type="transmembrane region" description="Helical" evidence="9">
    <location>
        <begin position="163"/>
        <end position="184"/>
    </location>
</feature>
<evidence type="ECO:0000256" key="8">
    <source>
        <dbReference type="SAM" id="MobiDB-lite"/>
    </source>
</evidence>
<gene>
    <name evidence="10" type="ORF">HNQ79_001172</name>
</gene>
<dbReference type="Proteomes" id="UP000540423">
    <property type="component" value="Unassembled WGS sequence"/>
</dbReference>
<keyword evidence="7 9" id="KW-0472">Membrane</keyword>
<feature type="transmembrane region" description="Helical" evidence="9">
    <location>
        <begin position="240"/>
        <end position="260"/>
    </location>
</feature>
<keyword evidence="3" id="KW-0813">Transport</keyword>
<accession>A0A7X0HBT9</accession>
<evidence type="ECO:0000313" key="11">
    <source>
        <dbReference type="Proteomes" id="UP000540423"/>
    </source>
</evidence>
<feature type="transmembrane region" description="Helical" evidence="9">
    <location>
        <begin position="107"/>
        <end position="128"/>
    </location>
</feature>
<evidence type="ECO:0000313" key="10">
    <source>
        <dbReference type="EMBL" id="MBB6434724.1"/>
    </source>
</evidence>
<dbReference type="RefSeq" id="WP_373312449.1">
    <property type="nucleotide sequence ID" value="NZ_BNBN01000002.1"/>
</dbReference>
<feature type="transmembrane region" description="Helical" evidence="9">
    <location>
        <begin position="319"/>
        <end position="339"/>
    </location>
</feature>
<evidence type="ECO:0000256" key="5">
    <source>
        <dbReference type="ARBA" id="ARBA00022692"/>
    </source>
</evidence>
<evidence type="ECO:0000256" key="4">
    <source>
        <dbReference type="ARBA" id="ARBA00022475"/>
    </source>
</evidence>
<dbReference type="GO" id="GO:0033214">
    <property type="term" value="P:siderophore-iron import into cell"/>
    <property type="evidence" value="ECO:0007669"/>
    <property type="project" value="TreeGrafter"/>
</dbReference>
<sequence length="385" mass="38263">MSTEHAQDAQTRDAGGGVPDAGTTQASPPSLTPPDSTPVRLGALSWLFPYRSALAALGMAVVIGLIVTLAAFASSTGMSFSDTVSGLLGTGDSATVMLVQEFRLPRIAVGLMVGAALGIAGCLTQTLAGNRLATPDVIGVNDGATMAVVASVVGSSTGMIGDWWLGPLGAAAAAMVVVLCAGGAGRGGYRILVVGIGVSTFIGAVTDLVMSRENDNTAGGVFLWTVGSLNGRDWGVGTPLTYLLLLLVPLALVAGSRLQLLRFDDDMASTLGVNVRRVRAVALLLAVALAGIAVGIGGPIGFVALAAPVLAARLTGPTRVPVVGSALAGAALVAGADALGRVIAPVEIPVGVVTSVLGGPFLLWVLFGKKSSPAPPAASQKTGKA</sequence>
<feature type="compositionally biased region" description="Basic and acidic residues" evidence="8">
    <location>
        <begin position="1"/>
        <end position="11"/>
    </location>
</feature>
<dbReference type="PANTHER" id="PTHR30472:SF24">
    <property type="entry name" value="FERRIC ENTEROBACTIN TRANSPORT SYSTEM PERMEASE PROTEIN FEPG"/>
    <property type="match status" value="1"/>
</dbReference>
<name>A0A7X0HBT9_9ACTN</name>
<dbReference type="Pfam" id="PF01032">
    <property type="entry name" value="FecCD"/>
    <property type="match status" value="1"/>
</dbReference>
<feature type="transmembrane region" description="Helical" evidence="9">
    <location>
        <begin position="346"/>
        <end position="367"/>
    </location>
</feature>
<evidence type="ECO:0000256" key="7">
    <source>
        <dbReference type="ARBA" id="ARBA00023136"/>
    </source>
</evidence>
<organism evidence="10 11">
    <name type="scientific">Streptomyces candidus</name>
    <dbReference type="NCBI Taxonomy" id="67283"/>
    <lineage>
        <taxon>Bacteria</taxon>
        <taxon>Bacillati</taxon>
        <taxon>Actinomycetota</taxon>
        <taxon>Actinomycetes</taxon>
        <taxon>Kitasatosporales</taxon>
        <taxon>Streptomycetaceae</taxon>
        <taxon>Streptomyces</taxon>
    </lineage>
</organism>
<evidence type="ECO:0000256" key="9">
    <source>
        <dbReference type="SAM" id="Phobius"/>
    </source>
</evidence>
<dbReference type="SUPFAM" id="SSF81345">
    <property type="entry name" value="ABC transporter involved in vitamin B12 uptake, BtuC"/>
    <property type="match status" value="1"/>
</dbReference>
<evidence type="ECO:0000256" key="3">
    <source>
        <dbReference type="ARBA" id="ARBA00022448"/>
    </source>
</evidence>
<feature type="transmembrane region" description="Helical" evidence="9">
    <location>
        <begin position="191"/>
        <end position="210"/>
    </location>
</feature>
<comment type="similarity">
    <text evidence="2">Belongs to the binding-protein-dependent transport system permease family. FecCD subfamily.</text>
</comment>
<keyword evidence="6 9" id="KW-1133">Transmembrane helix</keyword>
<evidence type="ECO:0000256" key="2">
    <source>
        <dbReference type="ARBA" id="ARBA00007935"/>
    </source>
</evidence>
<protein>
    <submittedName>
        <fullName evidence="10">Iron complex transport system permease protein</fullName>
    </submittedName>
</protein>
<keyword evidence="11" id="KW-1185">Reference proteome</keyword>
<comment type="caution">
    <text evidence="10">The sequence shown here is derived from an EMBL/GenBank/DDBJ whole genome shotgun (WGS) entry which is preliminary data.</text>
</comment>
<reference evidence="10 11" key="1">
    <citation type="submission" date="2020-08" db="EMBL/GenBank/DDBJ databases">
        <title>Genomic Encyclopedia of Type Strains, Phase IV (KMG-IV): sequencing the most valuable type-strain genomes for metagenomic binning, comparative biology and taxonomic classification.</title>
        <authorList>
            <person name="Goeker M."/>
        </authorList>
    </citation>
    <scope>NUCLEOTIDE SEQUENCE [LARGE SCALE GENOMIC DNA]</scope>
    <source>
        <strain evidence="10 11">DSM 40141</strain>
    </source>
</reference>
<dbReference type="Gene3D" id="1.10.3470.10">
    <property type="entry name" value="ABC transporter involved in vitamin B12 uptake, BtuC"/>
    <property type="match status" value="1"/>
</dbReference>
<feature type="transmembrane region" description="Helical" evidence="9">
    <location>
        <begin position="53"/>
        <end position="73"/>
    </location>
</feature>